<evidence type="ECO:0000313" key="2">
    <source>
        <dbReference type="EMBL" id="OVF08307.1"/>
    </source>
</evidence>
<protein>
    <submittedName>
        <fullName evidence="2">Uncharacterized protein</fullName>
    </submittedName>
</protein>
<dbReference type="Proteomes" id="UP000195602">
    <property type="component" value="Unassembled WGS sequence"/>
</dbReference>
<evidence type="ECO:0000256" key="1">
    <source>
        <dbReference type="SAM" id="MobiDB-lite"/>
    </source>
</evidence>
<evidence type="ECO:0000313" key="3">
    <source>
        <dbReference type="Proteomes" id="UP000195602"/>
    </source>
</evidence>
<sequence length="116" mass="13183">MLSRLNPLHRSKPKKRPEHHKQPSFFGLWRRSSTSSLPQAPRSAPKVVTRAQLIKVDVSSPRPISHAESPQQKIRPKSHLQPHATLPPKNTLDVDLQLSHTDASSMMSRLSHFSYQ</sequence>
<comment type="caution">
    <text evidence="2">The sequence shown here is derived from an EMBL/GenBank/DDBJ whole genome shotgun (WGS) entry which is preliminary data.</text>
</comment>
<dbReference type="KEGG" id="clus:A9F13_09g02519"/>
<dbReference type="EMBL" id="LYUB02000009">
    <property type="protein sequence ID" value="OVF08307.1"/>
    <property type="molecule type" value="Genomic_DNA"/>
</dbReference>
<feature type="region of interest" description="Disordered" evidence="1">
    <location>
        <begin position="1"/>
        <end position="93"/>
    </location>
</feature>
<proteinExistence type="predicted"/>
<name>A0AA91Q010_CLALS</name>
<reference evidence="2 3" key="1">
    <citation type="submission" date="2017-04" db="EMBL/GenBank/DDBJ databases">
        <title>Draft genome of the yeast Clavispora lusitaniae type strain CBS 6936.</title>
        <authorList>
            <person name="Durrens P."/>
            <person name="Klopp C."/>
            <person name="Biteau N."/>
            <person name="Fitton-Ouhabi V."/>
            <person name="Dementhon K."/>
            <person name="Accoceberry I."/>
            <person name="Sherman D.J."/>
            <person name="Noel T."/>
        </authorList>
    </citation>
    <scope>NUCLEOTIDE SEQUENCE [LARGE SCALE GENOMIC DNA]</scope>
    <source>
        <strain evidence="2 3">CBS 6936</strain>
    </source>
</reference>
<dbReference type="AlphaFoldDB" id="A0AA91Q010"/>
<organism evidence="2 3">
    <name type="scientific">Clavispora lusitaniae</name>
    <name type="common">Candida lusitaniae</name>
    <dbReference type="NCBI Taxonomy" id="36911"/>
    <lineage>
        <taxon>Eukaryota</taxon>
        <taxon>Fungi</taxon>
        <taxon>Dikarya</taxon>
        <taxon>Ascomycota</taxon>
        <taxon>Saccharomycotina</taxon>
        <taxon>Pichiomycetes</taxon>
        <taxon>Metschnikowiaceae</taxon>
        <taxon>Clavispora</taxon>
    </lineage>
</organism>
<gene>
    <name evidence="2" type="ORF">A9F13_09g02519</name>
</gene>
<accession>A0AA91Q010</accession>
<feature type="compositionally biased region" description="Basic residues" evidence="1">
    <location>
        <begin position="7"/>
        <end position="19"/>
    </location>
</feature>